<evidence type="ECO:0000313" key="2">
    <source>
        <dbReference type="Proteomes" id="UP000596742"/>
    </source>
</evidence>
<reference evidence="1" key="1">
    <citation type="submission" date="2018-11" db="EMBL/GenBank/DDBJ databases">
        <authorList>
            <person name="Alioto T."/>
            <person name="Alioto T."/>
        </authorList>
    </citation>
    <scope>NUCLEOTIDE SEQUENCE</scope>
</reference>
<comment type="caution">
    <text evidence="1">The sequence shown here is derived from an EMBL/GenBank/DDBJ whole genome shotgun (WGS) entry which is preliminary data.</text>
</comment>
<proteinExistence type="predicted"/>
<dbReference type="Proteomes" id="UP000596742">
    <property type="component" value="Unassembled WGS sequence"/>
</dbReference>
<dbReference type="OrthoDB" id="5983492at2759"/>
<evidence type="ECO:0008006" key="3">
    <source>
        <dbReference type="Google" id="ProtNLM"/>
    </source>
</evidence>
<gene>
    <name evidence="1" type="ORF">MGAL_10B023214</name>
</gene>
<evidence type="ECO:0000313" key="1">
    <source>
        <dbReference type="EMBL" id="VDI16387.1"/>
    </source>
</evidence>
<organism evidence="1 2">
    <name type="scientific">Mytilus galloprovincialis</name>
    <name type="common">Mediterranean mussel</name>
    <dbReference type="NCBI Taxonomy" id="29158"/>
    <lineage>
        <taxon>Eukaryota</taxon>
        <taxon>Metazoa</taxon>
        <taxon>Spiralia</taxon>
        <taxon>Lophotrochozoa</taxon>
        <taxon>Mollusca</taxon>
        <taxon>Bivalvia</taxon>
        <taxon>Autobranchia</taxon>
        <taxon>Pteriomorphia</taxon>
        <taxon>Mytilida</taxon>
        <taxon>Mytiloidea</taxon>
        <taxon>Mytilidae</taxon>
        <taxon>Mytilinae</taxon>
        <taxon>Mytilus</taxon>
    </lineage>
</organism>
<name>A0A8B6D7U8_MYTGA</name>
<protein>
    <recommendedName>
        <fullName evidence="3">DZIP3-like HEPN domain-containing protein</fullName>
    </recommendedName>
</protein>
<sequence>MTYYLQNNSLTFEEFIDRNQHEIYHLSSNNKCCQCQNESIARRKTPIQSAQMEVLFDTDSQITSSSNKRKDNHDYRKKDKCCCYAKSEICVDGLDITLLNILLLQFCDLFFWTCFLNAVHSGSFEQFLKDRQHELFHLWEPKVTCCECNKHRNTYKRPKIPAISRQEFESLYTFDRTIKQSGCTLDDTCAYAVRQGISQNSIQDSELFQTMKKCLCPHRISIRGIVEARNKCLHSTEIPENEFKSMWETLKNNILRIETITGSQLWTEESINKLKTKLEIESILNQIKTYLEKLNRSQEDLLKLMVPFKRELRKNEMRKRELRQTGMIKKEKLQLNDNRYLNKQLKMKGN</sequence>
<keyword evidence="2" id="KW-1185">Reference proteome</keyword>
<dbReference type="EMBL" id="UYJE01003081">
    <property type="protein sequence ID" value="VDI16387.1"/>
    <property type="molecule type" value="Genomic_DNA"/>
</dbReference>
<dbReference type="AlphaFoldDB" id="A0A8B6D7U8"/>
<accession>A0A8B6D7U8</accession>